<evidence type="ECO:0000256" key="2">
    <source>
        <dbReference type="ARBA" id="ARBA00022801"/>
    </source>
</evidence>
<dbReference type="GO" id="GO:0016787">
    <property type="term" value="F:hydrolase activity"/>
    <property type="evidence" value="ECO:0007669"/>
    <property type="project" value="UniProtKB-KW"/>
</dbReference>
<organism evidence="11">
    <name type="scientific">Rhodosorus marinus</name>
    <dbReference type="NCBI Taxonomy" id="101924"/>
    <lineage>
        <taxon>Eukaryota</taxon>
        <taxon>Rhodophyta</taxon>
        <taxon>Stylonematophyceae</taxon>
        <taxon>Stylonematales</taxon>
        <taxon>Stylonemataceae</taxon>
        <taxon>Rhodosorus</taxon>
    </lineage>
</organism>
<feature type="region of interest" description="Disordered" evidence="7">
    <location>
        <begin position="21"/>
        <end position="56"/>
    </location>
</feature>
<keyword evidence="5" id="KW-0694">RNA-binding</keyword>
<keyword evidence="1" id="KW-0547">Nucleotide-binding</keyword>
<proteinExistence type="inferred from homology"/>
<dbReference type="Gene3D" id="1.20.120.1080">
    <property type="match status" value="1"/>
</dbReference>
<feature type="domain" description="UBA" evidence="8">
    <location>
        <begin position="197"/>
        <end position="246"/>
    </location>
</feature>
<evidence type="ECO:0000313" key="11">
    <source>
        <dbReference type="EMBL" id="CAE0037679.1"/>
    </source>
</evidence>
<dbReference type="PROSITE" id="PS50030">
    <property type="entry name" value="UBA"/>
    <property type="match status" value="1"/>
</dbReference>
<gene>
    <name evidence="11" type="ORF">RMAR00112_LOCUS5630</name>
</gene>
<dbReference type="InterPro" id="IPR015940">
    <property type="entry name" value="UBA"/>
</dbReference>
<protein>
    <recommendedName>
        <fullName evidence="12">RNA helicase</fullName>
    </recommendedName>
</protein>
<dbReference type="InterPro" id="IPR009060">
    <property type="entry name" value="UBA-like_sf"/>
</dbReference>
<dbReference type="FunFam" id="3.40.50.300:FF:000526">
    <property type="entry name" value="DExH-box ATP-dependent RNA helicase DExH3"/>
    <property type="match status" value="1"/>
</dbReference>
<dbReference type="InterPro" id="IPR027417">
    <property type="entry name" value="P-loop_NTPase"/>
</dbReference>
<evidence type="ECO:0000256" key="4">
    <source>
        <dbReference type="ARBA" id="ARBA00022840"/>
    </source>
</evidence>
<evidence type="ECO:0000259" key="8">
    <source>
        <dbReference type="PROSITE" id="PS50030"/>
    </source>
</evidence>
<dbReference type="Pfam" id="PF00270">
    <property type="entry name" value="DEAD"/>
    <property type="match status" value="1"/>
</dbReference>
<comment type="similarity">
    <text evidence="6">Belongs to the DExH box helicase family.</text>
</comment>
<feature type="compositionally biased region" description="Basic and acidic residues" evidence="7">
    <location>
        <begin position="28"/>
        <end position="37"/>
    </location>
</feature>
<keyword evidence="4" id="KW-0067">ATP-binding</keyword>
<accession>A0A7S2ZEF0</accession>
<dbReference type="CDD" id="cd18791">
    <property type="entry name" value="SF2_C_RHA"/>
    <property type="match status" value="1"/>
</dbReference>
<evidence type="ECO:0000256" key="1">
    <source>
        <dbReference type="ARBA" id="ARBA00022741"/>
    </source>
</evidence>
<dbReference type="InterPro" id="IPR056890">
    <property type="entry name" value="UBA_DHX29-like"/>
</dbReference>
<dbReference type="GO" id="GO:0003723">
    <property type="term" value="F:RNA binding"/>
    <property type="evidence" value="ECO:0007669"/>
    <property type="project" value="UniProtKB-KW"/>
</dbReference>
<dbReference type="AlphaFoldDB" id="A0A7S2ZEF0"/>
<dbReference type="PANTHER" id="PTHR18934:SF145">
    <property type="entry name" value="ATP-DEPENDENT RNA HELICASE DHX57-RELATED"/>
    <property type="match status" value="1"/>
</dbReference>
<dbReference type="Gene3D" id="3.40.50.300">
    <property type="entry name" value="P-loop containing nucleotide triphosphate hydrolases"/>
    <property type="match status" value="2"/>
</dbReference>
<dbReference type="Pfam" id="PF00271">
    <property type="entry name" value="Helicase_C"/>
    <property type="match status" value="1"/>
</dbReference>
<dbReference type="InterPro" id="IPR014001">
    <property type="entry name" value="Helicase_ATP-bd"/>
</dbReference>
<evidence type="ECO:0008006" key="12">
    <source>
        <dbReference type="Google" id="ProtNLM"/>
    </source>
</evidence>
<keyword evidence="2" id="KW-0378">Hydrolase</keyword>
<keyword evidence="3" id="KW-0347">Helicase</keyword>
<sequence>MGRRKGRTGAGGAVVSSASALRGGVVRGGDEDKRKESGGGGWLGKTPKGLLSESCQRDKRLRPVYKNLPDGKVKCLIPRGKRGEPKGAKGEWEPVFGVGADEELAALTVLAKLERGKPLHRLMAPEYRTTWAELGSTFAKAEKAAEERETRAKEIDKKKVARENQRTKLAEVRLSEKSRLAIEDAALQFGASQHHVEADEDISSRTFENTVRRLTFLGFARTDVEVAAARAPGSNYDAALDWLCMNLDEEELPKAYKPHADIEVVRDGKYVDAGQARELSKRYASSKLAAERALRDNRSDLPAAVMSLFKAVVGPFKDYERPSVVPEGELASLRQEEAEALKAIYDDQISFGTDDDGFFFVCVDGLRDLPAVPGTVRICFRDVLGSYPYALPVVDVSGEKASAATRRALMRGLVSEAERCRAAWAEQDLSHPEPILMNLISYLHHSDLKKIVDDAGLIARRRHLVGEQTDDEIASAVGKVEIQYPGHNGRKASQGSIAMQKRVARKRQVFASNPSAEIMAKRRSLPAWNHRMSIMEDLSKNQVLVVSGATGSGKTTQVPQFILDSYDVDDPNVFIMVTQPRRLAAASVAERVALERNQKVGQDVGYQVRLDSKIGPNTRLAFCTTGILLRRLQGDPRIGDITHVVVDEVHERSIETDILLLLLREVLASRKELKVVLMSATLDAERFASYFKEKLNREVPIISISGRTFPVTEFYLEEALRRAEFKLRDGDVGTKKGTRKNTDEVASEDPLQRTLSIIDEAFVNLDLIKKLIFAIDEQEEEKDGSILVFLPGIADIMALVSRLSDSDCLWPVPLHALLSPADSQKAFSRPPRGLRKVVCSTNVAETSVTVEDVVYVVDSIRAKISGFDELSQSFTLDEQFISKASAKQRAGRAGRVRPGICFRLVKKATFEGLRNLDVPELLRTSLDRCCLTVMSTLDRDPGEVLSLAVDPPNPDAVQSSLRNLSDLGAISRSSAGSRELTALGTHLAVLPMDVRLGKLLIYSSLLGCVDPCLAIASAGLVRRPFTDPSRKLVFNWGKSDLLAYSKVYEAFRSAKNAKAFCETNSVSRRTMNTISEGVKQFEQSLSDAGFSTRSNDSSSVTQIVKAAVCAALYPHVVRVDSPEQLYRQVVKGSVVDNSRRQPRELKLRLRDGRRVFLDKESVNFSENVLETGWLVYNEKIRRGGPGKDGKEFLRDSTMVSPIVLLLFGGDIKIHHERGIITVDDWIQFSAPAKVGVLVRTLRKQLDVLLWQKFADPNMDLTDHPVLKNVRRLIISEN</sequence>
<dbReference type="GO" id="GO:0005524">
    <property type="term" value="F:ATP binding"/>
    <property type="evidence" value="ECO:0007669"/>
    <property type="project" value="UniProtKB-KW"/>
</dbReference>
<dbReference type="SMART" id="SM00490">
    <property type="entry name" value="HELICc"/>
    <property type="match status" value="1"/>
</dbReference>
<dbReference type="InterPro" id="IPR011709">
    <property type="entry name" value="DEAD-box_helicase_OB_fold"/>
</dbReference>
<evidence type="ECO:0000256" key="3">
    <source>
        <dbReference type="ARBA" id="ARBA00022806"/>
    </source>
</evidence>
<dbReference type="InterPro" id="IPR059023">
    <property type="entry name" value="RNA_hel_CTD"/>
</dbReference>
<evidence type="ECO:0000256" key="6">
    <source>
        <dbReference type="ARBA" id="ARBA00060772"/>
    </source>
</evidence>
<dbReference type="CDD" id="cd17917">
    <property type="entry name" value="DEXHc_RHA-like"/>
    <property type="match status" value="1"/>
</dbReference>
<dbReference type="PROSITE" id="PS51192">
    <property type="entry name" value="HELICASE_ATP_BIND_1"/>
    <property type="match status" value="1"/>
</dbReference>
<dbReference type="Pfam" id="PF24899">
    <property type="entry name" value="UBA_DHX29"/>
    <property type="match status" value="1"/>
</dbReference>
<dbReference type="InterPro" id="IPR007502">
    <property type="entry name" value="Helicase-assoc_dom"/>
</dbReference>
<evidence type="ECO:0000256" key="7">
    <source>
        <dbReference type="SAM" id="MobiDB-lite"/>
    </source>
</evidence>
<dbReference type="Pfam" id="PF21010">
    <property type="entry name" value="HA2_C"/>
    <property type="match status" value="1"/>
</dbReference>
<feature type="domain" description="Helicase ATP-binding" evidence="9">
    <location>
        <begin position="535"/>
        <end position="700"/>
    </location>
</feature>
<dbReference type="InterPro" id="IPR011545">
    <property type="entry name" value="DEAD/DEAH_box_helicase_dom"/>
</dbReference>
<dbReference type="Pfam" id="PF07717">
    <property type="entry name" value="OB_NTP_bind"/>
    <property type="match status" value="1"/>
</dbReference>
<dbReference type="SUPFAM" id="SSF52540">
    <property type="entry name" value="P-loop containing nucleoside triphosphate hydrolases"/>
    <property type="match status" value="1"/>
</dbReference>
<dbReference type="PROSITE" id="PS51194">
    <property type="entry name" value="HELICASE_CTER"/>
    <property type="match status" value="1"/>
</dbReference>
<dbReference type="Pfam" id="PF26026">
    <property type="entry name" value="RNA_hel_CTD"/>
    <property type="match status" value="1"/>
</dbReference>
<dbReference type="PANTHER" id="PTHR18934">
    <property type="entry name" value="ATP-DEPENDENT RNA HELICASE"/>
    <property type="match status" value="1"/>
</dbReference>
<dbReference type="Gene3D" id="1.10.8.10">
    <property type="entry name" value="DNA helicase RuvA subunit, C-terminal domain"/>
    <property type="match status" value="1"/>
</dbReference>
<evidence type="ECO:0000259" key="9">
    <source>
        <dbReference type="PROSITE" id="PS51192"/>
    </source>
</evidence>
<dbReference type="CDD" id="cd11605">
    <property type="entry name" value="RWD_DRWD_ELF-like"/>
    <property type="match status" value="1"/>
</dbReference>
<dbReference type="SMART" id="SM00847">
    <property type="entry name" value="HA2"/>
    <property type="match status" value="1"/>
</dbReference>
<evidence type="ECO:0000256" key="5">
    <source>
        <dbReference type="ARBA" id="ARBA00022884"/>
    </source>
</evidence>
<dbReference type="SMART" id="SM00487">
    <property type="entry name" value="DEXDc"/>
    <property type="match status" value="1"/>
</dbReference>
<dbReference type="SUPFAM" id="SSF46934">
    <property type="entry name" value="UBA-like"/>
    <property type="match status" value="1"/>
</dbReference>
<name>A0A7S2ZEF0_9RHOD</name>
<dbReference type="InterPro" id="IPR001650">
    <property type="entry name" value="Helicase_C-like"/>
</dbReference>
<evidence type="ECO:0000259" key="10">
    <source>
        <dbReference type="PROSITE" id="PS51194"/>
    </source>
</evidence>
<reference evidence="11" key="1">
    <citation type="submission" date="2021-01" db="EMBL/GenBank/DDBJ databases">
        <authorList>
            <person name="Corre E."/>
            <person name="Pelletier E."/>
            <person name="Niang G."/>
            <person name="Scheremetjew M."/>
            <person name="Finn R."/>
            <person name="Kale V."/>
            <person name="Holt S."/>
            <person name="Cochrane G."/>
            <person name="Meng A."/>
            <person name="Brown T."/>
            <person name="Cohen L."/>
        </authorList>
    </citation>
    <scope>NUCLEOTIDE SEQUENCE</scope>
    <source>
        <strain evidence="11">CCMP 769</strain>
    </source>
</reference>
<feature type="domain" description="Helicase C-terminal" evidence="10">
    <location>
        <begin position="767"/>
        <end position="937"/>
    </location>
</feature>
<dbReference type="GO" id="GO:0004386">
    <property type="term" value="F:helicase activity"/>
    <property type="evidence" value="ECO:0007669"/>
    <property type="project" value="UniProtKB-KW"/>
</dbReference>
<dbReference type="EMBL" id="HBHW01007423">
    <property type="protein sequence ID" value="CAE0037679.1"/>
    <property type="molecule type" value="Transcribed_RNA"/>
</dbReference>